<evidence type="ECO:0000256" key="2">
    <source>
        <dbReference type="ARBA" id="ARBA00004651"/>
    </source>
</evidence>
<keyword evidence="8" id="KW-0547">Nucleotide-binding</keyword>
<evidence type="ECO:0000256" key="3">
    <source>
        <dbReference type="ARBA" id="ARBA00005417"/>
    </source>
</evidence>
<feature type="transmembrane region" description="Helical" evidence="13">
    <location>
        <begin position="14"/>
        <end position="35"/>
    </location>
</feature>
<dbReference type="PROSITE" id="PS00211">
    <property type="entry name" value="ABC_TRANSPORTER_1"/>
    <property type="match status" value="1"/>
</dbReference>
<dbReference type="FunFam" id="3.40.50.300:FF:000016">
    <property type="entry name" value="Oligopeptide ABC transporter ATP-binding component"/>
    <property type="match status" value="1"/>
</dbReference>
<dbReference type="Gene3D" id="3.40.50.300">
    <property type="entry name" value="P-loop containing nucleotide triphosphate hydrolases"/>
    <property type="match status" value="1"/>
</dbReference>
<dbReference type="Pfam" id="PF00005">
    <property type="entry name" value="ABC_tran"/>
    <property type="match status" value="1"/>
</dbReference>
<dbReference type="PANTHER" id="PTHR43297:SF14">
    <property type="entry name" value="ATPASE AAA-TYPE CORE DOMAIN-CONTAINING PROTEIN"/>
    <property type="match status" value="1"/>
</dbReference>
<dbReference type="InterPro" id="IPR035906">
    <property type="entry name" value="MetI-like_sf"/>
</dbReference>
<evidence type="ECO:0000313" key="16">
    <source>
        <dbReference type="EMBL" id="RKG91790.1"/>
    </source>
</evidence>
<keyword evidence="11 13" id="KW-1133">Transmembrane helix</keyword>
<keyword evidence="5" id="KW-1003">Cell membrane</keyword>
<reference evidence="17" key="1">
    <citation type="submission" date="2018-09" db="EMBL/GenBank/DDBJ databases">
        <authorList>
            <person name="Livingstone P.G."/>
            <person name="Whitworth D.E."/>
        </authorList>
    </citation>
    <scope>NUCLEOTIDE SEQUENCE [LARGE SCALE GENOMIC DNA]</scope>
    <source>
        <strain evidence="17">CA054A</strain>
    </source>
</reference>
<evidence type="ECO:0000256" key="7">
    <source>
        <dbReference type="ARBA" id="ARBA00022692"/>
    </source>
</evidence>
<dbReference type="Gene3D" id="1.10.3720.10">
    <property type="entry name" value="MetI-like"/>
    <property type="match status" value="1"/>
</dbReference>
<name>A0A3A8JIX1_9BACT</name>
<dbReference type="PANTHER" id="PTHR43297">
    <property type="entry name" value="OLIGOPEPTIDE TRANSPORT ATP-BINDING PROTEIN APPD"/>
    <property type="match status" value="1"/>
</dbReference>
<feature type="transmembrane region" description="Helical" evidence="13">
    <location>
        <begin position="107"/>
        <end position="130"/>
    </location>
</feature>
<keyword evidence="10" id="KW-1278">Translocase</keyword>
<dbReference type="PROSITE" id="PS50893">
    <property type="entry name" value="ABC_TRANSPORTER_2"/>
    <property type="match status" value="1"/>
</dbReference>
<dbReference type="InterPro" id="IPR017871">
    <property type="entry name" value="ABC_transporter-like_CS"/>
</dbReference>
<dbReference type="CDD" id="cd03257">
    <property type="entry name" value="ABC_NikE_OppD_transporters"/>
    <property type="match status" value="1"/>
</dbReference>
<dbReference type="InterPro" id="IPR027417">
    <property type="entry name" value="P-loop_NTPase"/>
</dbReference>
<evidence type="ECO:0000259" key="15">
    <source>
        <dbReference type="PROSITE" id="PS50928"/>
    </source>
</evidence>
<evidence type="ECO:0000313" key="17">
    <source>
        <dbReference type="Proteomes" id="UP000268094"/>
    </source>
</evidence>
<evidence type="ECO:0000256" key="10">
    <source>
        <dbReference type="ARBA" id="ARBA00022967"/>
    </source>
</evidence>
<dbReference type="InterPro" id="IPR003439">
    <property type="entry name" value="ABC_transporter-like_ATP-bd"/>
</dbReference>
<keyword evidence="9 16" id="KW-0067">ATP-binding</keyword>
<dbReference type="Proteomes" id="UP000268094">
    <property type="component" value="Unassembled WGS sequence"/>
</dbReference>
<keyword evidence="17" id="KW-1185">Reference proteome</keyword>
<dbReference type="InterPro" id="IPR025966">
    <property type="entry name" value="OppC_N"/>
</dbReference>
<dbReference type="InterPro" id="IPR050388">
    <property type="entry name" value="ABC_Ni/Peptide_Import"/>
</dbReference>
<evidence type="ECO:0000256" key="9">
    <source>
        <dbReference type="ARBA" id="ARBA00022840"/>
    </source>
</evidence>
<evidence type="ECO:0000259" key="14">
    <source>
        <dbReference type="PROSITE" id="PS50893"/>
    </source>
</evidence>
<feature type="domain" description="ABC transporter" evidence="14">
    <location>
        <begin position="303"/>
        <end position="549"/>
    </location>
</feature>
<keyword evidence="7 13" id="KW-0812">Transmembrane</keyword>
<evidence type="ECO:0000256" key="6">
    <source>
        <dbReference type="ARBA" id="ARBA00022519"/>
    </source>
</evidence>
<dbReference type="GO" id="GO:0055085">
    <property type="term" value="P:transmembrane transport"/>
    <property type="evidence" value="ECO:0007669"/>
    <property type="project" value="InterPro"/>
</dbReference>
<gene>
    <name evidence="16" type="ORF">D7V88_08545</name>
</gene>
<evidence type="ECO:0000256" key="1">
    <source>
        <dbReference type="ARBA" id="ARBA00004417"/>
    </source>
</evidence>
<evidence type="ECO:0000256" key="4">
    <source>
        <dbReference type="ARBA" id="ARBA00022448"/>
    </source>
</evidence>
<dbReference type="InterPro" id="IPR000515">
    <property type="entry name" value="MetI-like"/>
</dbReference>
<feature type="domain" description="ABC transmembrane type-1" evidence="15">
    <location>
        <begin position="76"/>
        <end position="263"/>
    </location>
</feature>
<dbReference type="RefSeq" id="WP_120540113.1">
    <property type="nucleotide sequence ID" value="NZ_RAVZ01000039.1"/>
</dbReference>
<dbReference type="AlphaFoldDB" id="A0A3A8JIX1"/>
<dbReference type="PROSITE" id="PS50928">
    <property type="entry name" value="ABC_TM1"/>
    <property type="match status" value="1"/>
</dbReference>
<dbReference type="GO" id="GO:0005524">
    <property type="term" value="F:ATP binding"/>
    <property type="evidence" value="ECO:0007669"/>
    <property type="project" value="UniProtKB-KW"/>
</dbReference>
<dbReference type="SUPFAM" id="SSF161098">
    <property type="entry name" value="MetI-like"/>
    <property type="match status" value="1"/>
</dbReference>
<evidence type="ECO:0000256" key="13">
    <source>
        <dbReference type="RuleBase" id="RU363032"/>
    </source>
</evidence>
<comment type="subcellular location">
    <subcellularLocation>
        <location evidence="1">Cell inner membrane</location>
        <topology evidence="1">Peripheral membrane protein</topology>
    </subcellularLocation>
    <subcellularLocation>
        <location evidence="2 13">Cell membrane</location>
        <topology evidence="2 13">Multi-pass membrane protein</topology>
    </subcellularLocation>
</comment>
<organism evidence="16 17">
    <name type="scientific">Corallococcus terminator</name>
    <dbReference type="NCBI Taxonomy" id="2316733"/>
    <lineage>
        <taxon>Bacteria</taxon>
        <taxon>Pseudomonadati</taxon>
        <taxon>Myxococcota</taxon>
        <taxon>Myxococcia</taxon>
        <taxon>Myxococcales</taxon>
        <taxon>Cystobacterineae</taxon>
        <taxon>Myxococcaceae</taxon>
        <taxon>Corallococcus</taxon>
    </lineage>
</organism>
<dbReference type="InterPro" id="IPR003593">
    <property type="entry name" value="AAA+_ATPase"/>
</dbReference>
<protein>
    <submittedName>
        <fullName evidence="16">ATP-binding cassette domain-containing protein</fullName>
    </submittedName>
</protein>
<evidence type="ECO:0000256" key="8">
    <source>
        <dbReference type="ARBA" id="ARBA00022741"/>
    </source>
</evidence>
<dbReference type="GO" id="GO:0005886">
    <property type="term" value="C:plasma membrane"/>
    <property type="evidence" value="ECO:0007669"/>
    <property type="project" value="UniProtKB-SubCell"/>
</dbReference>
<evidence type="ECO:0000256" key="12">
    <source>
        <dbReference type="ARBA" id="ARBA00023136"/>
    </source>
</evidence>
<keyword evidence="6" id="KW-0997">Cell inner membrane</keyword>
<comment type="similarity">
    <text evidence="13">Belongs to the binding-protein-dependent transport system permease family.</text>
</comment>
<proteinExistence type="inferred from homology"/>
<dbReference type="Pfam" id="PF12911">
    <property type="entry name" value="OppC_N"/>
    <property type="match status" value="1"/>
</dbReference>
<feature type="transmembrane region" description="Helical" evidence="13">
    <location>
        <begin position="242"/>
        <end position="266"/>
    </location>
</feature>
<dbReference type="Pfam" id="PF00528">
    <property type="entry name" value="BPD_transp_1"/>
    <property type="match status" value="1"/>
</dbReference>
<comment type="similarity">
    <text evidence="3">Belongs to the ABC transporter superfamily.</text>
</comment>
<dbReference type="OrthoDB" id="9809450at2"/>
<sequence>MRDSLRRLLRHRKAAVGGSLLLFFLLLALVGPWFVMDPTDLVGRPHQPPSSAHWFGTTGQGQDVLAQTVVGARETLAVGFAVGALVTLVGALMGVTAGYLGRRVDDVLSLTTNVFLVIPGMPLAIVLGAYLPSGPLRMVAVLTVAGWAWNARVFRAESLALRGRDFVSAAVVTGESHARIVSRELLPNMASLLGSSFIGNTLYAVGAQVGLEFLGLGDVSAVTWGTNLYWAGNDAALLTRSWWIFVPTGMCIALVGFALTLVSSAIDEMTNPALRVHKPAPLPKGTVAPVHVDRPAPGVLLSVQDLSIDYATEKGASRVVDTVSFDLAPGEVFGLAGESGSGKSTIGSALLGLLPSSARITQGRILFNGMDVTALEGAGLRAFRWRQVSMVFQSAMSALNPVLTLGEQFHDTLAAHGRVSRATSYARARELLGMVGLSPDLVTAYPHQLSGGMRQRVGIALALVLEPRLVIMDEPTTALDVVVQKELLQRMVELKQRLGFAILFITHDLPLLLALSDRVGILQGGKLVELNTSEGLRTNARHPYTQLLLSSFPHLIAGDVSVTSHAPVAPEPSVSRPSIRVAAIPGGHR</sequence>
<dbReference type="SMART" id="SM00382">
    <property type="entry name" value="AAA"/>
    <property type="match status" value="1"/>
</dbReference>
<dbReference type="SUPFAM" id="SSF52540">
    <property type="entry name" value="P-loop containing nucleoside triphosphate hydrolases"/>
    <property type="match status" value="1"/>
</dbReference>
<evidence type="ECO:0000256" key="11">
    <source>
        <dbReference type="ARBA" id="ARBA00022989"/>
    </source>
</evidence>
<keyword evidence="4 13" id="KW-0813">Transport</keyword>
<accession>A0A3A8JIX1</accession>
<comment type="caution">
    <text evidence="16">The sequence shown here is derived from an EMBL/GenBank/DDBJ whole genome shotgun (WGS) entry which is preliminary data.</text>
</comment>
<dbReference type="CDD" id="cd06261">
    <property type="entry name" value="TM_PBP2"/>
    <property type="match status" value="1"/>
</dbReference>
<feature type="transmembrane region" description="Helical" evidence="13">
    <location>
        <begin position="76"/>
        <end position="100"/>
    </location>
</feature>
<dbReference type="GO" id="GO:0016887">
    <property type="term" value="F:ATP hydrolysis activity"/>
    <property type="evidence" value="ECO:0007669"/>
    <property type="project" value="InterPro"/>
</dbReference>
<dbReference type="EMBL" id="RAVZ01000039">
    <property type="protein sequence ID" value="RKG91790.1"/>
    <property type="molecule type" value="Genomic_DNA"/>
</dbReference>
<evidence type="ECO:0000256" key="5">
    <source>
        <dbReference type="ARBA" id="ARBA00022475"/>
    </source>
</evidence>
<keyword evidence="12 13" id="KW-0472">Membrane</keyword>